<protein>
    <recommendedName>
        <fullName evidence="3">Putative 2-succinyl-6-hydroxy-2,4-cyclohexadiene-1-carboxylate synthase</fullName>
        <shortName evidence="3">SHCHC synthase</shortName>
        <ecNumber evidence="3">4.2.99.20</ecNumber>
    </recommendedName>
</protein>
<dbReference type="InterPro" id="IPR000073">
    <property type="entry name" value="AB_hydrolase_1"/>
</dbReference>
<dbReference type="PANTHER" id="PTHR42916:SF1">
    <property type="entry name" value="PROTEIN PHYLLO, CHLOROPLASTIC"/>
    <property type="match status" value="1"/>
</dbReference>
<dbReference type="Gene3D" id="3.40.50.1820">
    <property type="entry name" value="alpha/beta hydrolase"/>
    <property type="match status" value="1"/>
</dbReference>
<dbReference type="PANTHER" id="PTHR42916">
    <property type="entry name" value="2-SUCCINYL-5-ENOLPYRUVYL-6-HYDROXY-3-CYCLOHEXENE-1-CARBOXYLATE SYNTHASE"/>
    <property type="match status" value="1"/>
</dbReference>
<comment type="pathway">
    <text evidence="3">Quinol/quinone metabolism; menaquinone biosynthesis.</text>
</comment>
<keyword evidence="1 3" id="KW-0474">Menaquinone biosynthesis</keyword>
<comment type="function">
    <text evidence="3">Catalyzes a proton abstraction reaction that results in 2,5-elimination of pyruvate from 2-succinyl-5-enolpyruvyl-6-hydroxy-3-cyclohexene-1-carboxylate (SEPHCHC) and the formation of 2-succinyl-6-hydroxy-2,4-cyclohexadiene-1-carboxylate (SHCHC).</text>
</comment>
<keyword evidence="6" id="KW-1185">Reference proteome</keyword>
<proteinExistence type="inferred from homology"/>
<name>A0A841G5S9_9GAMM</name>
<dbReference type="EMBL" id="JACHGR010000001">
    <property type="protein sequence ID" value="MBB6054494.1"/>
    <property type="molecule type" value="Genomic_DNA"/>
</dbReference>
<accession>A0A841G5S9</accession>
<dbReference type="AlphaFoldDB" id="A0A841G5S9"/>
<dbReference type="NCBIfam" id="NF008340">
    <property type="entry name" value="PRK11126.1"/>
    <property type="match status" value="1"/>
</dbReference>
<comment type="subunit">
    <text evidence="3">Monomer.</text>
</comment>
<sequence length="248" mass="27911">MSKPVLVLLHGFLGAASDWQELQTNLPDVHCVALDLPGHGASADMPLHRMADFPAWLHQQLTCRNIRHYHLLGYSLGGRLALQFAVTRPEGLQSLILENAHPGLDSPTARANRAQADARWAKRFYREKLTEVLADWYQQPVFHDLSPHERAQLIIARSHNQPRALASMLCRCSLARQASYQDWIKTTSLPMLYLCGEQDLKFRTVGEQLAATNPQLHVTCLAGGHNLHRANPDSMAVALRQWLNAFTF</sequence>
<evidence type="ECO:0000313" key="6">
    <source>
        <dbReference type="Proteomes" id="UP000585721"/>
    </source>
</evidence>
<feature type="domain" description="AB hydrolase-1" evidence="4">
    <location>
        <begin position="4"/>
        <end position="228"/>
    </location>
</feature>
<evidence type="ECO:0000256" key="3">
    <source>
        <dbReference type="HAMAP-Rule" id="MF_01660"/>
    </source>
</evidence>
<evidence type="ECO:0000256" key="2">
    <source>
        <dbReference type="ARBA" id="ARBA00023239"/>
    </source>
</evidence>
<dbReference type="RefSeq" id="WP_188025291.1">
    <property type="nucleotide sequence ID" value="NZ_JACHGR010000001.1"/>
</dbReference>
<dbReference type="PRINTS" id="PR00111">
    <property type="entry name" value="ABHYDROLASE"/>
</dbReference>
<keyword evidence="2 3" id="KW-0456">Lyase</keyword>
<comment type="similarity">
    <text evidence="3">Belongs to the AB hydrolase superfamily. MenH family.</text>
</comment>
<dbReference type="UniPathway" id="UPA01057">
    <property type="reaction ID" value="UER00900"/>
</dbReference>
<dbReference type="GO" id="GO:0070205">
    <property type="term" value="F:2-succinyl-6-hydroxy-2,4-cyclohexadiene-1-carboxylate synthase activity"/>
    <property type="evidence" value="ECO:0007669"/>
    <property type="project" value="UniProtKB-UniRule"/>
</dbReference>
<dbReference type="HAMAP" id="MF_01660">
    <property type="entry name" value="MenH"/>
    <property type="match status" value="1"/>
</dbReference>
<comment type="catalytic activity">
    <reaction evidence="3">
        <text>5-enolpyruvoyl-6-hydroxy-2-succinyl-cyclohex-3-ene-1-carboxylate = (1R,6R)-6-hydroxy-2-succinyl-cyclohexa-2,4-diene-1-carboxylate + pyruvate</text>
        <dbReference type="Rhea" id="RHEA:25597"/>
        <dbReference type="ChEBI" id="CHEBI:15361"/>
        <dbReference type="ChEBI" id="CHEBI:58689"/>
        <dbReference type="ChEBI" id="CHEBI:58818"/>
        <dbReference type="EC" id="4.2.99.20"/>
    </reaction>
</comment>
<dbReference type="NCBIfam" id="TIGR03695">
    <property type="entry name" value="menH_SHCHC"/>
    <property type="match status" value="1"/>
</dbReference>
<dbReference type="Proteomes" id="UP000585721">
    <property type="component" value="Unassembled WGS sequence"/>
</dbReference>
<dbReference type="EC" id="4.2.99.20" evidence="3"/>
<evidence type="ECO:0000256" key="1">
    <source>
        <dbReference type="ARBA" id="ARBA00022428"/>
    </source>
</evidence>
<comment type="pathway">
    <text evidence="3">Quinol/quinone metabolism; 1,4-dihydroxy-2-naphthoate biosynthesis; 1,4-dihydroxy-2-naphthoate from chorismate: step 3/7.</text>
</comment>
<dbReference type="SUPFAM" id="SSF53474">
    <property type="entry name" value="alpha/beta-Hydrolases"/>
    <property type="match status" value="1"/>
</dbReference>
<dbReference type="InterPro" id="IPR029058">
    <property type="entry name" value="AB_hydrolase_fold"/>
</dbReference>
<organism evidence="5 6">
    <name type="scientific">Tolumonas osonensis</name>
    <dbReference type="NCBI Taxonomy" id="675874"/>
    <lineage>
        <taxon>Bacteria</taxon>
        <taxon>Pseudomonadati</taxon>
        <taxon>Pseudomonadota</taxon>
        <taxon>Gammaproteobacteria</taxon>
        <taxon>Aeromonadales</taxon>
        <taxon>Aeromonadaceae</taxon>
        <taxon>Tolumonas</taxon>
    </lineage>
</organism>
<dbReference type="UniPathway" id="UPA00079"/>
<dbReference type="InterPro" id="IPR022485">
    <property type="entry name" value="SHCHC_synthase_MenH"/>
</dbReference>
<dbReference type="GO" id="GO:0009234">
    <property type="term" value="P:menaquinone biosynthetic process"/>
    <property type="evidence" value="ECO:0007669"/>
    <property type="project" value="UniProtKB-UniRule"/>
</dbReference>
<gene>
    <name evidence="3" type="primary">menH</name>
    <name evidence="5" type="ORF">HNR75_000359</name>
</gene>
<evidence type="ECO:0000313" key="5">
    <source>
        <dbReference type="EMBL" id="MBB6054494.1"/>
    </source>
</evidence>
<evidence type="ECO:0000259" key="4">
    <source>
        <dbReference type="Pfam" id="PF00561"/>
    </source>
</evidence>
<dbReference type="Pfam" id="PF00561">
    <property type="entry name" value="Abhydrolase_1"/>
    <property type="match status" value="1"/>
</dbReference>
<comment type="caution">
    <text evidence="5">The sequence shown here is derived from an EMBL/GenBank/DDBJ whole genome shotgun (WGS) entry which is preliminary data.</text>
</comment>
<reference evidence="5 6" key="1">
    <citation type="submission" date="2020-08" db="EMBL/GenBank/DDBJ databases">
        <title>Genomic Encyclopedia of Type Strains, Phase IV (KMG-IV): sequencing the most valuable type-strain genomes for metagenomic binning, comparative biology and taxonomic classification.</title>
        <authorList>
            <person name="Goeker M."/>
        </authorList>
    </citation>
    <scope>NUCLEOTIDE SEQUENCE [LARGE SCALE GENOMIC DNA]</scope>
    <source>
        <strain evidence="5 6">DSM 22975</strain>
    </source>
</reference>